<reference evidence="2" key="1">
    <citation type="submission" date="2020-02" db="EMBL/GenBank/DDBJ databases">
        <authorList>
            <person name="Meier V. D."/>
        </authorList>
    </citation>
    <scope>NUCLEOTIDE SEQUENCE</scope>
    <source>
        <strain evidence="2">AVDCRST_MAG11</strain>
    </source>
</reference>
<feature type="region of interest" description="Disordered" evidence="1">
    <location>
        <begin position="1"/>
        <end position="72"/>
    </location>
</feature>
<organism evidence="2">
    <name type="scientific">uncultured Gemmatimonadaceae bacterium</name>
    <dbReference type="NCBI Taxonomy" id="246130"/>
    <lineage>
        <taxon>Bacteria</taxon>
        <taxon>Pseudomonadati</taxon>
        <taxon>Gemmatimonadota</taxon>
        <taxon>Gemmatimonadia</taxon>
        <taxon>Gemmatimonadales</taxon>
        <taxon>Gemmatimonadaceae</taxon>
        <taxon>environmental samples</taxon>
    </lineage>
</organism>
<dbReference type="AlphaFoldDB" id="A0A6J4KWH2"/>
<gene>
    <name evidence="2" type="ORF">AVDCRST_MAG11-1809</name>
</gene>
<protein>
    <submittedName>
        <fullName evidence="2">Uncharacterized protein</fullName>
    </submittedName>
</protein>
<feature type="non-terminal residue" evidence="2">
    <location>
        <position position="1"/>
    </location>
</feature>
<evidence type="ECO:0000313" key="2">
    <source>
        <dbReference type="EMBL" id="CAA9316973.1"/>
    </source>
</evidence>
<dbReference type="EMBL" id="CADCTU010000416">
    <property type="protein sequence ID" value="CAA9316973.1"/>
    <property type="molecule type" value="Genomic_DNA"/>
</dbReference>
<feature type="non-terminal residue" evidence="2">
    <location>
        <position position="72"/>
    </location>
</feature>
<proteinExistence type="predicted"/>
<feature type="compositionally biased region" description="Pro residues" evidence="1">
    <location>
        <begin position="1"/>
        <end position="11"/>
    </location>
</feature>
<feature type="compositionally biased region" description="Basic residues" evidence="1">
    <location>
        <begin position="18"/>
        <end position="66"/>
    </location>
</feature>
<sequence>DPPPRPAPPELPRAQPARPRRPRPRRLEHRLRRRHVLRRPRLRPVHHRGAAQGSHRHGRRSRRRGAVRAAGL</sequence>
<evidence type="ECO:0000256" key="1">
    <source>
        <dbReference type="SAM" id="MobiDB-lite"/>
    </source>
</evidence>
<name>A0A6J4KWH2_9BACT</name>
<accession>A0A6J4KWH2</accession>